<dbReference type="AlphaFoldDB" id="A0A370FIN5"/>
<dbReference type="RefSeq" id="WP_114803094.1">
    <property type="nucleotide sequence ID" value="NZ_QQAV01000004.1"/>
</dbReference>
<proteinExistence type="predicted"/>
<evidence type="ECO:0000313" key="2">
    <source>
        <dbReference type="EMBL" id="RDI25291.1"/>
    </source>
</evidence>
<dbReference type="InterPro" id="IPR012902">
    <property type="entry name" value="N_methyl_site"/>
</dbReference>
<dbReference type="Pfam" id="PF16074">
    <property type="entry name" value="PilW"/>
    <property type="match status" value="1"/>
</dbReference>
<gene>
    <name evidence="2" type="ORF">DFR41_104351</name>
</gene>
<keyword evidence="1" id="KW-0472">Membrane</keyword>
<evidence type="ECO:0000256" key="1">
    <source>
        <dbReference type="SAM" id="Phobius"/>
    </source>
</evidence>
<keyword evidence="1" id="KW-1133">Transmembrane helix</keyword>
<dbReference type="OrthoDB" id="8533459at2"/>
<dbReference type="GO" id="GO:0043683">
    <property type="term" value="P:type IV pilus assembly"/>
    <property type="evidence" value="ECO:0007669"/>
    <property type="project" value="InterPro"/>
</dbReference>
<evidence type="ECO:0000313" key="3">
    <source>
        <dbReference type="Proteomes" id="UP000255265"/>
    </source>
</evidence>
<accession>A0A370FIN5</accession>
<dbReference type="EMBL" id="QQAV01000004">
    <property type="protein sequence ID" value="RDI25291.1"/>
    <property type="molecule type" value="Genomic_DNA"/>
</dbReference>
<dbReference type="PROSITE" id="PS00409">
    <property type="entry name" value="PROKAR_NTER_METHYL"/>
    <property type="match status" value="1"/>
</dbReference>
<reference evidence="2 3" key="1">
    <citation type="submission" date="2018-07" db="EMBL/GenBank/DDBJ databases">
        <title>Genomic Encyclopedia of Type Strains, Phase IV (KMG-IV): sequencing the most valuable type-strain genomes for metagenomic binning, comparative biology and taxonomic classification.</title>
        <authorList>
            <person name="Goeker M."/>
        </authorList>
    </citation>
    <scope>NUCLEOTIDE SEQUENCE [LARGE SCALE GENOMIC DNA]</scope>
    <source>
        <strain evidence="2 3">DSM 21352</strain>
    </source>
</reference>
<keyword evidence="1" id="KW-0812">Transmembrane</keyword>
<protein>
    <submittedName>
        <fullName evidence="2">Type IV pilus assembly protein PilW</fullName>
    </submittedName>
</protein>
<sequence length="397" mass="40538">MTATRLPLPAPRTGRRSRLGGFSLVEIMVGILIGMFAVLVILQLLSSTSTQQRLAGSSGDAQINGAIASHLLSRELTQAGLGLSAYTLLGCSLGYTTTGDGAAVTLGALAPVTVNPATSLVPAGDANTDTLLVIGGASGSPSEGDATLAVSTSTSLTVSTPTSFAVGDWVVAAGTTRDSSSACALRLGRVTAISGSALTLTSATASLPLNSGAYNLGARPNIHAFAVRNGNLTMCDYLVNNCGSSSATGNSAVWVPIASNVVSLRAQYGRDTSGLAASTMDGVVDSFDQTTPASGGTVPLYCGWLRVIGLRLALVARSQQYDKALVTTAAPTWSGATANTSTTTALTTVTPTAAPIDLSGNSEWQHYRYKTIEVSIPLRNIIWNGNQQSYQGGNVKC</sequence>
<dbReference type="Proteomes" id="UP000255265">
    <property type="component" value="Unassembled WGS sequence"/>
</dbReference>
<organism evidence="2 3">
    <name type="scientific">Pseudacidovorax intermedius</name>
    <dbReference type="NCBI Taxonomy" id="433924"/>
    <lineage>
        <taxon>Bacteria</taxon>
        <taxon>Pseudomonadati</taxon>
        <taxon>Pseudomonadota</taxon>
        <taxon>Betaproteobacteria</taxon>
        <taxon>Burkholderiales</taxon>
        <taxon>Comamonadaceae</taxon>
        <taxon>Pseudacidovorax</taxon>
    </lineage>
</organism>
<keyword evidence="3" id="KW-1185">Reference proteome</keyword>
<name>A0A370FIN5_9BURK</name>
<feature type="transmembrane region" description="Helical" evidence="1">
    <location>
        <begin position="21"/>
        <end position="45"/>
    </location>
</feature>
<dbReference type="InterPro" id="IPR032092">
    <property type="entry name" value="PilW"/>
</dbReference>
<comment type="caution">
    <text evidence="2">The sequence shown here is derived from an EMBL/GenBank/DDBJ whole genome shotgun (WGS) entry which is preliminary data.</text>
</comment>